<dbReference type="InterPro" id="IPR002054">
    <property type="entry name" value="DNA-dir_DNA_pol_X"/>
</dbReference>
<evidence type="ECO:0000256" key="16">
    <source>
        <dbReference type="ARBA" id="ARBA00035717"/>
    </source>
</evidence>
<dbReference type="Pfam" id="PF14716">
    <property type="entry name" value="HHH_8"/>
    <property type="match status" value="1"/>
</dbReference>
<dbReference type="SUPFAM" id="SSF81301">
    <property type="entry name" value="Nucleotidyltransferase"/>
    <property type="match status" value="1"/>
</dbReference>
<evidence type="ECO:0000256" key="12">
    <source>
        <dbReference type="ARBA" id="ARBA00022843"/>
    </source>
</evidence>
<evidence type="ECO:0000256" key="13">
    <source>
        <dbReference type="ARBA" id="ARBA00022932"/>
    </source>
</evidence>
<dbReference type="InterPro" id="IPR003583">
    <property type="entry name" value="Hlx-hairpin-Hlx_DNA-bd_motif"/>
</dbReference>
<keyword evidence="12" id="KW-0832">Ubl conjugation</keyword>
<keyword evidence="25" id="KW-0378">Hydrolase</keyword>
<evidence type="ECO:0000256" key="3">
    <source>
        <dbReference type="ARBA" id="ARBA00012417"/>
    </source>
</evidence>
<dbReference type="SUPFAM" id="SSF89550">
    <property type="entry name" value="PHP domain-like"/>
    <property type="match status" value="1"/>
</dbReference>
<evidence type="ECO:0000256" key="7">
    <source>
        <dbReference type="ARBA" id="ARBA00022634"/>
    </source>
</evidence>
<dbReference type="CDD" id="cd07436">
    <property type="entry name" value="PHP_PolX"/>
    <property type="match status" value="1"/>
</dbReference>
<evidence type="ECO:0000313" key="26">
    <source>
        <dbReference type="Proteomes" id="UP000619838"/>
    </source>
</evidence>
<dbReference type="InterPro" id="IPR002008">
    <property type="entry name" value="DNA_pol_X_beta-like"/>
</dbReference>
<dbReference type="PRINTS" id="PR00870">
    <property type="entry name" value="DNAPOLXBETA"/>
</dbReference>
<dbReference type="InterPro" id="IPR027421">
    <property type="entry name" value="DNA_pol_lamdba_lyase_dom_sf"/>
</dbReference>
<keyword evidence="25" id="KW-0540">Nuclease</keyword>
<comment type="catalytic activity">
    <reaction evidence="18">
        <text>2'-deoxyribonucleotide-(2'-deoxyribose 5'-phosphate)-2'-deoxyribonucleotide-DNA = a 3'-end 2'-deoxyribonucleotide-(2,3-dehydro-2,3-deoxyribose 5'-phosphate)-DNA + a 5'-end 5'-phospho-2'-deoxyribonucleoside-DNA + H(+)</text>
        <dbReference type="Rhea" id="RHEA:66592"/>
        <dbReference type="Rhea" id="RHEA-COMP:13180"/>
        <dbReference type="Rhea" id="RHEA-COMP:16897"/>
        <dbReference type="Rhea" id="RHEA-COMP:17067"/>
        <dbReference type="ChEBI" id="CHEBI:15378"/>
        <dbReference type="ChEBI" id="CHEBI:136412"/>
        <dbReference type="ChEBI" id="CHEBI:157695"/>
        <dbReference type="ChEBI" id="CHEBI:167181"/>
        <dbReference type="EC" id="4.2.99.18"/>
    </reaction>
</comment>
<evidence type="ECO:0000256" key="4">
    <source>
        <dbReference type="ARBA" id="ARBA00012720"/>
    </source>
</evidence>
<dbReference type="InterPro" id="IPR037160">
    <property type="entry name" value="DNA_Pol_thumb_sf"/>
</dbReference>
<dbReference type="InterPro" id="IPR043519">
    <property type="entry name" value="NT_sf"/>
</dbReference>
<keyword evidence="9" id="KW-0548">Nucleotidyltransferase</keyword>
<evidence type="ECO:0000256" key="21">
    <source>
        <dbReference type="ARBA" id="ARBA00049244"/>
    </source>
</evidence>
<keyword evidence="14" id="KW-0915">Sodium</keyword>
<keyword evidence="13" id="KW-0239">DNA-directed DNA polymerase</keyword>
<dbReference type="InterPro" id="IPR003141">
    <property type="entry name" value="Pol/His_phosphatase_N"/>
</dbReference>
<feature type="domain" description="Helix-hairpin-helix DNA-binding motif class 1" evidence="22">
    <location>
        <begin position="129"/>
        <end position="148"/>
    </location>
</feature>
<dbReference type="Proteomes" id="UP000619838">
    <property type="component" value="Unassembled WGS sequence"/>
</dbReference>
<dbReference type="SMART" id="SM00278">
    <property type="entry name" value="HhH1"/>
    <property type="match status" value="3"/>
</dbReference>
<evidence type="ECO:0000259" key="22">
    <source>
        <dbReference type="SMART" id="SM00278"/>
    </source>
</evidence>
<dbReference type="RefSeq" id="WP_175187523.1">
    <property type="nucleotide sequence ID" value="NZ_JABVZQ010000010.1"/>
</dbReference>
<gene>
    <name evidence="25" type="primary">polX</name>
    <name evidence="25" type="ORF">INT08_09975</name>
</gene>
<evidence type="ECO:0000259" key="23">
    <source>
        <dbReference type="SMART" id="SM00481"/>
    </source>
</evidence>
<feature type="domain" description="Polymerase/histidinol phosphatase N-terminal" evidence="23">
    <location>
        <begin position="340"/>
        <end position="419"/>
    </location>
</feature>
<reference evidence="25 26" key="1">
    <citation type="journal article" date="2020" name="Microorganisms">
        <title>Simultaneous Genome Sequencing of Prosthecochloris ethylica and Desulfuromonas acetoxidans within a Syntrophic Mixture Reveals Unique Pili and Protein Interactions.</title>
        <authorList>
            <person name="Kyndt J.A."/>
            <person name="Van Beeumen J.J."/>
            <person name="Meyer T.E."/>
        </authorList>
    </citation>
    <scope>NUCLEOTIDE SEQUENCE [LARGE SCALE GENOMIC DNA]</scope>
    <source>
        <strain evidence="25 26">N3</strain>
    </source>
</reference>
<dbReference type="PIRSF" id="PIRSF005047">
    <property type="entry name" value="UCP005047_YshC"/>
    <property type="match status" value="1"/>
</dbReference>
<evidence type="ECO:0000256" key="18">
    <source>
        <dbReference type="ARBA" id="ARBA00044632"/>
    </source>
</evidence>
<accession>A0ABR9XU49</accession>
<evidence type="ECO:0000256" key="8">
    <source>
        <dbReference type="ARBA" id="ARBA00022679"/>
    </source>
</evidence>
<name>A0ABR9XU49_9CHLB</name>
<dbReference type="SUPFAM" id="SSF47802">
    <property type="entry name" value="DNA polymerase beta, N-terminal domain-like"/>
    <property type="match status" value="1"/>
</dbReference>
<dbReference type="Gene3D" id="1.10.150.20">
    <property type="entry name" value="5' to 3' exonuclease, C-terminal subdomain"/>
    <property type="match status" value="1"/>
</dbReference>
<feature type="domain" description="Helix-hairpin-helix DNA-binding motif class 1" evidence="22">
    <location>
        <begin position="54"/>
        <end position="73"/>
    </location>
</feature>
<evidence type="ECO:0000256" key="14">
    <source>
        <dbReference type="ARBA" id="ARBA00023053"/>
    </source>
</evidence>
<keyword evidence="10" id="KW-0235">DNA replication</keyword>
<dbReference type="EC" id="2.7.7.7" evidence="3"/>
<feature type="domain" description="DNA-directed DNA polymerase X" evidence="24">
    <location>
        <begin position="3"/>
        <end position="316"/>
    </location>
</feature>
<organism evidence="25 26">
    <name type="scientific">Prosthecochloris ethylica</name>
    <dbReference type="NCBI Taxonomy" id="2743976"/>
    <lineage>
        <taxon>Bacteria</taxon>
        <taxon>Pseudomonadati</taxon>
        <taxon>Chlorobiota</taxon>
        <taxon>Chlorobiia</taxon>
        <taxon>Chlorobiales</taxon>
        <taxon>Chlorobiaceae</taxon>
        <taxon>Prosthecochloris</taxon>
    </lineage>
</organism>
<evidence type="ECO:0000256" key="6">
    <source>
        <dbReference type="ARBA" id="ARBA00022481"/>
    </source>
</evidence>
<dbReference type="CDD" id="cd00141">
    <property type="entry name" value="NT_POLXc"/>
    <property type="match status" value="1"/>
</dbReference>
<evidence type="ECO:0000256" key="11">
    <source>
        <dbReference type="ARBA" id="ARBA00022763"/>
    </source>
</evidence>
<dbReference type="Gene3D" id="1.10.150.110">
    <property type="entry name" value="DNA polymerase beta, N-terminal domain-like"/>
    <property type="match status" value="1"/>
</dbReference>
<dbReference type="InterPro" id="IPR010996">
    <property type="entry name" value="HHH_MUS81"/>
</dbReference>
<dbReference type="SMART" id="SM00481">
    <property type="entry name" value="POLIIIAc"/>
    <property type="match status" value="1"/>
</dbReference>
<keyword evidence="26" id="KW-1185">Reference proteome</keyword>
<keyword evidence="15" id="KW-0234">DNA repair</keyword>
<evidence type="ECO:0000256" key="15">
    <source>
        <dbReference type="ARBA" id="ARBA00023204"/>
    </source>
</evidence>
<keyword evidence="8" id="KW-0808">Transferase</keyword>
<dbReference type="InterPro" id="IPR028207">
    <property type="entry name" value="DNA_pol_B_palm_palm"/>
</dbReference>
<evidence type="ECO:0000256" key="20">
    <source>
        <dbReference type="ARBA" id="ARBA00045548"/>
    </source>
</evidence>
<sequence>MSVINADIAHIFRNVADLLDIGNANPFRVRAYRRAADTLDGLGESVVDLLDRKEDLTELPGIGADLARKIHEIVETGRLAFLEQLQQKAGASFSDMMEIQGLGPRKVKALYDALGVRTVEELEQAALDGSVAGVRGFGAISQENIIKEIRRRRERGRRFLYRTARQAVAPLLEYLRRNPDVKHVEVAGSFRRCRESVGDIDILVTCRRGSRVTAYVTGYDQVSEVVSSGKTRTTVLLSSGLQVDLRVVPEVSRGAALVYFTGSKAHNVALRTRALQKGLKLNEYGLFDHEQRIAGRTEEDVYRKLGLSWITPELRENHGEIEAAGSGRLPRLITFDDIRGDLHMHTMRTDGRNSVREMAEAARAKGYEYIAITEHSRHVTIAGGLGPSELREHCRHIGRVDREMEGIRILKGVEVDILDNGSLDLPDEVLRELDLVIAAVHYSFELPRQRQTQRIVTALQHPLVNVLAHPTGRLIGTRDPCDVDMEAVIRAARDNGCLLEINASPRRLDLDERACRMAAEAGVRMVVGSDAHSTGQLDMMQYGINQARRGWLGPDDVVNTMSCSELLEQLGMKE</sequence>
<keyword evidence="11" id="KW-0227">DNA damage</keyword>
<dbReference type="Pfam" id="PF14791">
    <property type="entry name" value="DNA_pol_B_thumb"/>
    <property type="match status" value="1"/>
</dbReference>
<dbReference type="InterPro" id="IPR004013">
    <property type="entry name" value="PHP_dom"/>
</dbReference>
<dbReference type="Gene3D" id="3.20.20.140">
    <property type="entry name" value="Metal-dependent hydrolases"/>
    <property type="match status" value="1"/>
</dbReference>
<evidence type="ECO:0000256" key="9">
    <source>
        <dbReference type="ARBA" id="ARBA00022695"/>
    </source>
</evidence>
<dbReference type="InterPro" id="IPR050243">
    <property type="entry name" value="PHP_phosphatase"/>
</dbReference>
<dbReference type="PANTHER" id="PTHR36928:SF1">
    <property type="entry name" value="PHOSPHATASE YCDX-RELATED"/>
    <property type="match status" value="1"/>
</dbReference>
<dbReference type="EMBL" id="JADGII010000023">
    <property type="protein sequence ID" value="MBF0637494.1"/>
    <property type="molecule type" value="Genomic_DNA"/>
</dbReference>
<dbReference type="NCBIfam" id="NF006375">
    <property type="entry name" value="PRK08609.1"/>
    <property type="match status" value="1"/>
</dbReference>
<dbReference type="InterPro" id="IPR047967">
    <property type="entry name" value="PolX_PHP"/>
</dbReference>
<feature type="domain" description="Helix-hairpin-helix DNA-binding motif class 1" evidence="22">
    <location>
        <begin position="94"/>
        <end position="113"/>
    </location>
</feature>
<dbReference type="Pfam" id="PF14520">
    <property type="entry name" value="HHH_5"/>
    <property type="match status" value="1"/>
</dbReference>
<keyword evidence="6" id="KW-0488">Methylation</keyword>
<dbReference type="EC" id="4.2.99.18" evidence="4"/>
<keyword evidence="7" id="KW-0237">DNA synthesis</keyword>
<proteinExistence type="predicted"/>
<dbReference type="GO" id="GO:0004527">
    <property type="term" value="F:exonuclease activity"/>
    <property type="evidence" value="ECO:0007669"/>
    <property type="project" value="UniProtKB-KW"/>
</dbReference>
<dbReference type="InterPro" id="IPR029398">
    <property type="entry name" value="PolB_thumb"/>
</dbReference>
<dbReference type="Pfam" id="PF02811">
    <property type="entry name" value="PHP"/>
    <property type="match status" value="1"/>
</dbReference>
<evidence type="ECO:0000256" key="1">
    <source>
        <dbReference type="ARBA" id="ARBA00001946"/>
    </source>
</evidence>
<evidence type="ECO:0000259" key="24">
    <source>
        <dbReference type="SMART" id="SM00483"/>
    </source>
</evidence>
<dbReference type="Pfam" id="PF14792">
    <property type="entry name" value="DNA_pol_B_palm"/>
    <property type="match status" value="1"/>
</dbReference>
<comment type="subcellular location">
    <subcellularLocation>
        <location evidence="2">Cytoplasm</location>
    </subcellularLocation>
</comment>
<keyword evidence="25" id="KW-0269">Exonuclease</keyword>
<comment type="function">
    <text evidence="20">Repair polymerase that plays a key role in base-excision repair. During this process, the damaged base is excised by specific DNA glycosylases, the DNA backbone is nicked at the abasic site by an apurinic/apyrimidic (AP) endonuclease, and POLB removes 5'-deoxyribose-phosphate from the preincised AP site acting as a 5'-deoxyribose-phosphate lyase (5'-dRP lyase); through its DNA polymerase activity, it adds one nucleotide to the 3' end of the arising single-nucleotide gap. Conducts 'gap-filling' DNA synthesis in a stepwise distributive fashion rather than in a processive fashion as for other DNA polymerases. It is also able to cleave sugar-phosphate bonds 3' to an intact AP site, acting as an AP lyase.</text>
</comment>
<evidence type="ECO:0000256" key="10">
    <source>
        <dbReference type="ARBA" id="ARBA00022705"/>
    </source>
</evidence>
<evidence type="ECO:0000313" key="25">
    <source>
        <dbReference type="EMBL" id="MBF0637494.1"/>
    </source>
</evidence>
<evidence type="ECO:0000256" key="5">
    <source>
        <dbReference type="ARBA" id="ARBA00020020"/>
    </source>
</evidence>
<protein>
    <recommendedName>
        <fullName evidence="5">DNA polymerase beta</fullName>
        <ecNumber evidence="3">2.7.7.7</ecNumber>
        <ecNumber evidence="4">4.2.99.18</ecNumber>
    </recommendedName>
    <alternativeName>
        <fullName evidence="16">5'-deoxyribose-phosphate lyase</fullName>
    </alternativeName>
    <alternativeName>
        <fullName evidence="17">AP lyase</fullName>
    </alternativeName>
</protein>
<evidence type="ECO:0000256" key="17">
    <source>
        <dbReference type="ARBA" id="ARBA00035726"/>
    </source>
</evidence>
<comment type="catalytic activity">
    <reaction evidence="21">
        <text>DNA(n) + a 2'-deoxyribonucleoside 5'-triphosphate = DNA(n+1) + diphosphate</text>
        <dbReference type="Rhea" id="RHEA:22508"/>
        <dbReference type="Rhea" id="RHEA-COMP:17339"/>
        <dbReference type="Rhea" id="RHEA-COMP:17340"/>
        <dbReference type="ChEBI" id="CHEBI:33019"/>
        <dbReference type="ChEBI" id="CHEBI:61560"/>
        <dbReference type="ChEBI" id="CHEBI:173112"/>
        <dbReference type="EC" id="2.7.7.7"/>
    </reaction>
</comment>
<comment type="caution">
    <text evidence="25">The sequence shown here is derived from an EMBL/GenBank/DDBJ whole genome shotgun (WGS) entry which is preliminary data.</text>
</comment>
<dbReference type="InterPro" id="IPR022311">
    <property type="entry name" value="PolX-like"/>
</dbReference>
<dbReference type="Gene3D" id="3.30.210.10">
    <property type="entry name" value="DNA polymerase, thumb domain"/>
    <property type="match status" value="1"/>
</dbReference>
<dbReference type="SMART" id="SM00483">
    <property type="entry name" value="POLXc"/>
    <property type="match status" value="1"/>
</dbReference>
<dbReference type="PANTHER" id="PTHR36928">
    <property type="entry name" value="PHOSPHATASE YCDX-RELATED"/>
    <property type="match status" value="1"/>
</dbReference>
<comment type="cofactor">
    <cofactor evidence="1">
        <name>Mg(2+)</name>
        <dbReference type="ChEBI" id="CHEBI:18420"/>
    </cofactor>
</comment>
<comment type="catalytic activity">
    <reaction evidence="19">
        <text>a 5'-end 2'-deoxyribose-2'-deoxyribonucleotide-DNA = (2E,4S)-4-hydroxypenten-2-al-5-phosphate + a 5'-end 5'-phospho-2'-deoxyribonucleoside-DNA + H(+)</text>
        <dbReference type="Rhea" id="RHEA:76255"/>
        <dbReference type="Rhea" id="RHEA-COMP:13180"/>
        <dbReference type="Rhea" id="RHEA-COMP:18657"/>
        <dbReference type="ChEBI" id="CHEBI:15378"/>
        <dbReference type="ChEBI" id="CHEBI:136412"/>
        <dbReference type="ChEBI" id="CHEBI:195194"/>
        <dbReference type="ChEBI" id="CHEBI:195195"/>
    </reaction>
</comment>
<dbReference type="SUPFAM" id="SSF158702">
    <property type="entry name" value="Sec63 N-terminal domain-like"/>
    <property type="match status" value="1"/>
</dbReference>
<evidence type="ECO:0000256" key="19">
    <source>
        <dbReference type="ARBA" id="ARBA00044678"/>
    </source>
</evidence>
<evidence type="ECO:0000256" key="2">
    <source>
        <dbReference type="ARBA" id="ARBA00004496"/>
    </source>
</evidence>
<dbReference type="InterPro" id="IPR016195">
    <property type="entry name" value="Pol/histidinol_Pase-like"/>
</dbReference>
<dbReference type="Gene3D" id="3.30.460.10">
    <property type="entry name" value="Beta Polymerase, domain 2"/>
    <property type="match status" value="1"/>
</dbReference>